<feature type="coiled-coil region" evidence="6">
    <location>
        <begin position="18"/>
        <end position="67"/>
    </location>
</feature>
<reference evidence="7 8" key="1">
    <citation type="submission" date="2022-05" db="EMBL/GenBank/DDBJ databases">
        <authorList>
            <consortium name="Genoscope - CEA"/>
            <person name="William W."/>
        </authorList>
    </citation>
    <scope>NUCLEOTIDE SEQUENCE [LARGE SCALE GENOMIC DNA]</scope>
</reference>
<dbReference type="InterPro" id="IPR005124">
    <property type="entry name" value="V-ATPase_G"/>
</dbReference>
<comment type="caution">
    <text evidence="7">The sequence shown here is derived from an EMBL/GenBank/DDBJ whole genome shotgun (WGS) entry which is preliminary data.</text>
</comment>
<comment type="function">
    <text evidence="5">Subunit of the V1 complex of vacuolar(H+)-ATPase (V-ATPase), a multisubunit enzyme composed of a peripheral complex (V1) that hydrolyzes ATP and a membrane integral complex (V0) that translocates protons. V-ATPase is responsible for acidifying and maintaining the pH of intracellular compartments and in some cell types, is targeted to the plasma membrane, where it is responsible for acidifying the extracellular environment.</text>
</comment>
<dbReference type="Pfam" id="PF03179">
    <property type="entry name" value="V-ATPase_G"/>
    <property type="match status" value="1"/>
</dbReference>
<gene>
    <name evidence="7" type="ORF">PEVE_00044685</name>
</gene>
<proteinExistence type="inferred from homology"/>
<evidence type="ECO:0000313" key="8">
    <source>
        <dbReference type="Proteomes" id="UP001159427"/>
    </source>
</evidence>
<dbReference type="Gene3D" id="1.20.5.2950">
    <property type="match status" value="1"/>
</dbReference>
<keyword evidence="8" id="KW-1185">Reference proteome</keyword>
<dbReference type="NCBIfam" id="TIGR01147">
    <property type="entry name" value="V_ATP_synt_G"/>
    <property type="match status" value="1"/>
</dbReference>
<evidence type="ECO:0000256" key="6">
    <source>
        <dbReference type="SAM" id="Coils"/>
    </source>
</evidence>
<keyword evidence="4 5" id="KW-0406">Ion transport</keyword>
<sequence length="126" mass="15002">MTFASRRIFRMASQSQGIQQLLQAEKKAETMVSEARKRKTQKLKRAKEEAQAEIRNYREEREKQFVEYQREHMGSKDDFQAKIEEQTTVRLQQVSDSVDQNKSKVIERLLSLVYDIKPELHENLRT</sequence>
<organism evidence="7 8">
    <name type="scientific">Porites evermanni</name>
    <dbReference type="NCBI Taxonomy" id="104178"/>
    <lineage>
        <taxon>Eukaryota</taxon>
        <taxon>Metazoa</taxon>
        <taxon>Cnidaria</taxon>
        <taxon>Anthozoa</taxon>
        <taxon>Hexacorallia</taxon>
        <taxon>Scleractinia</taxon>
        <taxon>Fungiina</taxon>
        <taxon>Poritidae</taxon>
        <taxon>Porites</taxon>
    </lineage>
</organism>
<comment type="subunit">
    <text evidence="5">V-ATPase is a heteromultimeric enzyme made up of two complexes: the ATP-hydrolytic V1 complex and the proton translocation V0 complex.</text>
</comment>
<accession>A0ABN8PQJ2</accession>
<comment type="similarity">
    <text evidence="1 5">Belongs to the V-ATPase G subunit family.</text>
</comment>
<dbReference type="EMBL" id="CALNXI010000958">
    <property type="protein sequence ID" value="CAH3148734.1"/>
    <property type="molecule type" value="Genomic_DNA"/>
</dbReference>
<evidence type="ECO:0000256" key="3">
    <source>
        <dbReference type="ARBA" id="ARBA00022781"/>
    </source>
</evidence>
<keyword evidence="2 5" id="KW-0813">Transport</keyword>
<keyword evidence="3 5" id="KW-0375">Hydrogen ion transport</keyword>
<evidence type="ECO:0000256" key="4">
    <source>
        <dbReference type="ARBA" id="ARBA00023065"/>
    </source>
</evidence>
<keyword evidence="6" id="KW-0175">Coiled coil</keyword>
<name>A0ABN8PQJ2_9CNID</name>
<dbReference type="Proteomes" id="UP001159427">
    <property type="component" value="Unassembled WGS sequence"/>
</dbReference>
<evidence type="ECO:0000256" key="2">
    <source>
        <dbReference type="ARBA" id="ARBA00022448"/>
    </source>
</evidence>
<evidence type="ECO:0000256" key="1">
    <source>
        <dbReference type="ARBA" id="ARBA00010066"/>
    </source>
</evidence>
<protein>
    <recommendedName>
        <fullName evidence="5">V-type proton ATPase subunit G</fullName>
    </recommendedName>
</protein>
<dbReference type="PANTHER" id="PTHR12713:SF11">
    <property type="entry name" value="V-TYPE PROTON ATPASE SUBUNIT G"/>
    <property type="match status" value="1"/>
</dbReference>
<dbReference type="PANTHER" id="PTHR12713">
    <property type="entry name" value="VACUOLAR ATP SYNTHASE SUBUNIT G"/>
    <property type="match status" value="1"/>
</dbReference>
<evidence type="ECO:0000256" key="5">
    <source>
        <dbReference type="RuleBase" id="RU364019"/>
    </source>
</evidence>
<evidence type="ECO:0000313" key="7">
    <source>
        <dbReference type="EMBL" id="CAH3148734.1"/>
    </source>
</evidence>